<proteinExistence type="predicted"/>
<comment type="caution">
    <text evidence="2">The sequence shown here is derived from an EMBL/GenBank/DDBJ whole genome shotgun (WGS) entry which is preliminary data.</text>
</comment>
<dbReference type="OrthoDB" id="282621at2"/>
<evidence type="ECO:0000313" key="2">
    <source>
        <dbReference type="EMBL" id="TWT59505.1"/>
    </source>
</evidence>
<evidence type="ECO:0000256" key="1">
    <source>
        <dbReference type="SAM" id="Coils"/>
    </source>
</evidence>
<name>A0A5C5XBG6_9PLAN</name>
<protein>
    <recommendedName>
        <fullName evidence="4">Lipoprotein</fullName>
    </recommendedName>
</protein>
<evidence type="ECO:0000313" key="3">
    <source>
        <dbReference type="Proteomes" id="UP000316095"/>
    </source>
</evidence>
<evidence type="ECO:0008006" key="4">
    <source>
        <dbReference type="Google" id="ProtNLM"/>
    </source>
</evidence>
<dbReference type="RefSeq" id="WP_146501640.1">
    <property type="nucleotide sequence ID" value="NZ_SJPG01000001.1"/>
</dbReference>
<accession>A0A5C5XBG6</accession>
<dbReference type="PROSITE" id="PS51257">
    <property type="entry name" value="PROKAR_LIPOPROTEIN"/>
    <property type="match status" value="1"/>
</dbReference>
<dbReference type="EMBL" id="SJPG01000001">
    <property type="protein sequence ID" value="TWT59505.1"/>
    <property type="molecule type" value="Genomic_DNA"/>
</dbReference>
<dbReference type="AlphaFoldDB" id="A0A5C5XBG6"/>
<organism evidence="2 3">
    <name type="scientific">Rubinisphaera italica</name>
    <dbReference type="NCBI Taxonomy" id="2527969"/>
    <lineage>
        <taxon>Bacteria</taxon>
        <taxon>Pseudomonadati</taxon>
        <taxon>Planctomycetota</taxon>
        <taxon>Planctomycetia</taxon>
        <taxon>Planctomycetales</taxon>
        <taxon>Planctomycetaceae</taxon>
        <taxon>Rubinisphaera</taxon>
    </lineage>
</organism>
<reference evidence="2 3" key="1">
    <citation type="submission" date="2019-02" db="EMBL/GenBank/DDBJ databases">
        <title>Deep-cultivation of Planctomycetes and their phenomic and genomic characterization uncovers novel biology.</title>
        <authorList>
            <person name="Wiegand S."/>
            <person name="Jogler M."/>
            <person name="Boedeker C."/>
            <person name="Pinto D."/>
            <person name="Vollmers J."/>
            <person name="Rivas-Marin E."/>
            <person name="Kohn T."/>
            <person name="Peeters S.H."/>
            <person name="Heuer A."/>
            <person name="Rast P."/>
            <person name="Oberbeckmann S."/>
            <person name="Bunk B."/>
            <person name="Jeske O."/>
            <person name="Meyerdierks A."/>
            <person name="Storesund J.E."/>
            <person name="Kallscheuer N."/>
            <person name="Luecker S."/>
            <person name="Lage O.M."/>
            <person name="Pohl T."/>
            <person name="Merkel B.J."/>
            <person name="Hornburger P."/>
            <person name="Mueller R.-W."/>
            <person name="Bruemmer F."/>
            <person name="Labrenz M."/>
            <person name="Spormann A.M."/>
            <person name="Op Den Camp H."/>
            <person name="Overmann J."/>
            <person name="Amann R."/>
            <person name="Jetten M.S.M."/>
            <person name="Mascher T."/>
            <person name="Medema M.H."/>
            <person name="Devos D.P."/>
            <person name="Kaster A.-K."/>
            <person name="Ovreas L."/>
            <person name="Rohde M."/>
            <person name="Galperin M.Y."/>
            <person name="Jogler C."/>
        </authorList>
    </citation>
    <scope>NUCLEOTIDE SEQUENCE [LARGE SCALE GENOMIC DNA]</scope>
    <source>
        <strain evidence="2 3">Pan54</strain>
    </source>
</reference>
<gene>
    <name evidence="2" type="ORF">Pan54_02120</name>
</gene>
<keyword evidence="3" id="KW-1185">Reference proteome</keyword>
<keyword evidence="1" id="KW-0175">Coiled coil</keyword>
<feature type="coiled-coil region" evidence="1">
    <location>
        <begin position="22"/>
        <end position="63"/>
    </location>
</feature>
<sequence>MKAFCIILIFGLLSGCSTRKQTELLEARLRDQQEMMTRLSEQLERSKNELSIVLQESQDLRSQLIASGKPVLQPEQSAVLYRLAGVQVDELQSAILPASSSDQKILNLVLTPLDQYRQPLKIPVDVTLEISTSEKIVETMNITSKDLADNWSSGWITSGYVLQLPIETSKLLSPQISISVTCNTLDGRQFEDTVKLEGLSLHLRNVPDPIEPVSFEEQSSDISEEAQKSAILPNLRIDTSDRRTIDEFPVYR</sequence>
<dbReference type="Proteomes" id="UP000316095">
    <property type="component" value="Unassembled WGS sequence"/>
</dbReference>